<evidence type="ECO:0000313" key="3">
    <source>
        <dbReference type="Proteomes" id="UP001311232"/>
    </source>
</evidence>
<comment type="caution">
    <text evidence="2">The sequence shown here is derived from an EMBL/GenBank/DDBJ whole genome shotgun (WGS) entry which is preliminary data.</text>
</comment>
<sequence>MGRGGGVRPCGGRPRLVAKAPFGPPNNKQHSDSRVADMQACMLHLFPETSIRMRSYDLTGCINYDRMQVFKISRKRD</sequence>
<keyword evidence="3" id="KW-1185">Reference proteome</keyword>
<evidence type="ECO:0000256" key="1">
    <source>
        <dbReference type="SAM" id="MobiDB-lite"/>
    </source>
</evidence>
<evidence type="ECO:0000313" key="2">
    <source>
        <dbReference type="EMBL" id="KAK5619838.1"/>
    </source>
</evidence>
<protein>
    <submittedName>
        <fullName evidence="2">Uncharacterized protein</fullName>
    </submittedName>
</protein>
<dbReference type="AlphaFoldDB" id="A0AAV9SEK3"/>
<reference evidence="2 3" key="1">
    <citation type="submission" date="2021-06" db="EMBL/GenBank/DDBJ databases">
        <authorList>
            <person name="Palmer J.M."/>
        </authorList>
    </citation>
    <scope>NUCLEOTIDE SEQUENCE [LARGE SCALE GENOMIC DNA]</scope>
    <source>
        <strain evidence="2 3">MEX-2019</strain>
        <tissue evidence="2">Muscle</tissue>
    </source>
</reference>
<gene>
    <name evidence="2" type="ORF">CRENBAI_006536</name>
</gene>
<dbReference type="Proteomes" id="UP001311232">
    <property type="component" value="Unassembled WGS sequence"/>
</dbReference>
<dbReference type="EMBL" id="JAHHUM010000438">
    <property type="protein sequence ID" value="KAK5619838.1"/>
    <property type="molecule type" value="Genomic_DNA"/>
</dbReference>
<feature type="region of interest" description="Disordered" evidence="1">
    <location>
        <begin position="1"/>
        <end position="33"/>
    </location>
</feature>
<organism evidence="2 3">
    <name type="scientific">Crenichthys baileyi</name>
    <name type="common">White River springfish</name>
    <dbReference type="NCBI Taxonomy" id="28760"/>
    <lineage>
        <taxon>Eukaryota</taxon>
        <taxon>Metazoa</taxon>
        <taxon>Chordata</taxon>
        <taxon>Craniata</taxon>
        <taxon>Vertebrata</taxon>
        <taxon>Euteleostomi</taxon>
        <taxon>Actinopterygii</taxon>
        <taxon>Neopterygii</taxon>
        <taxon>Teleostei</taxon>
        <taxon>Neoteleostei</taxon>
        <taxon>Acanthomorphata</taxon>
        <taxon>Ovalentaria</taxon>
        <taxon>Atherinomorphae</taxon>
        <taxon>Cyprinodontiformes</taxon>
        <taxon>Goodeidae</taxon>
        <taxon>Crenichthys</taxon>
    </lineage>
</organism>
<proteinExistence type="predicted"/>
<name>A0AAV9SEK3_9TELE</name>
<accession>A0AAV9SEK3</accession>